<accession>A0AAW2PAD3</accession>
<name>A0AAW2PAD3_9LAMI</name>
<feature type="domain" description="DUF4218" evidence="3">
    <location>
        <begin position="162"/>
        <end position="210"/>
    </location>
</feature>
<evidence type="ECO:0000259" key="2">
    <source>
        <dbReference type="Pfam" id="PF13952"/>
    </source>
</evidence>
<dbReference type="PANTHER" id="PTHR48258">
    <property type="entry name" value="DUF4218 DOMAIN-CONTAINING PROTEIN-RELATED"/>
    <property type="match status" value="1"/>
</dbReference>
<proteinExistence type="predicted"/>
<dbReference type="Pfam" id="PF13960">
    <property type="entry name" value="DUF4218"/>
    <property type="match status" value="2"/>
</dbReference>
<dbReference type="Pfam" id="PF13952">
    <property type="entry name" value="DUF4216"/>
    <property type="match status" value="1"/>
</dbReference>
<dbReference type="InterPro" id="IPR025312">
    <property type="entry name" value="DUF4216"/>
</dbReference>
<comment type="caution">
    <text evidence="4">The sequence shown here is derived from an EMBL/GenBank/DDBJ whole genome shotgun (WGS) entry which is preliminary data.</text>
</comment>
<dbReference type="AlphaFoldDB" id="A0AAW2PAD3"/>
<feature type="domain" description="DUF4218" evidence="3">
    <location>
        <begin position="116"/>
        <end position="160"/>
    </location>
</feature>
<evidence type="ECO:0000313" key="4">
    <source>
        <dbReference type="EMBL" id="KAL0352218.1"/>
    </source>
</evidence>
<sequence>MHIEKNVFDNIFNTVMDIKGKSKDNLNARKDLAIICNRPELQVDERRLNVMPKAVYTLTKDQKRKMCRHDGVEVAWHEEPRLSHLYAEVDPSCLPEMVPEHVWSALTEVSLMFQVLCSTTLDIRKVQELEDSVAVIMCNLEKVFSPAFFDSMEHLILHLPFLRELKKKVKNKAHVEASIVEAYIVEEIGWFTSYYFEPHVTCKRHRPSRNDDLTREHERISRDILKKRYATGQERHMETSFLNELYKTYSPDDPLIDQLVTLILSDGSKVVDTENDFYGMLEEIIELDYPLNDDLHVVLFKCRWVDPTRGMKVHPHYHLVDVNFKRVYQKDEPFILAQQAVQVYYTEYPSMKRDKIDWMAVCKTKARRVESNWTNVAYQIDEEVPVPEVNTNNQTYDLHDPDGLQLIVDLTSAMQHGVGTSRLDEDDEDEDDEDSFDNYETNEESEEQDNNSD</sequence>
<feature type="domain" description="DUF4216" evidence="2">
    <location>
        <begin position="285"/>
        <end position="361"/>
    </location>
</feature>
<evidence type="ECO:0000256" key="1">
    <source>
        <dbReference type="SAM" id="MobiDB-lite"/>
    </source>
</evidence>
<evidence type="ECO:0000259" key="3">
    <source>
        <dbReference type="Pfam" id="PF13960"/>
    </source>
</evidence>
<feature type="compositionally biased region" description="Acidic residues" evidence="1">
    <location>
        <begin position="424"/>
        <end position="453"/>
    </location>
</feature>
<reference evidence="4" key="2">
    <citation type="journal article" date="2024" name="Plant">
        <title>Genomic evolution and insights into agronomic trait innovations of Sesamum species.</title>
        <authorList>
            <person name="Miao H."/>
            <person name="Wang L."/>
            <person name="Qu L."/>
            <person name="Liu H."/>
            <person name="Sun Y."/>
            <person name="Le M."/>
            <person name="Wang Q."/>
            <person name="Wei S."/>
            <person name="Zheng Y."/>
            <person name="Lin W."/>
            <person name="Duan Y."/>
            <person name="Cao H."/>
            <person name="Xiong S."/>
            <person name="Wang X."/>
            <person name="Wei L."/>
            <person name="Li C."/>
            <person name="Ma Q."/>
            <person name="Ju M."/>
            <person name="Zhao R."/>
            <person name="Li G."/>
            <person name="Mu C."/>
            <person name="Tian Q."/>
            <person name="Mei H."/>
            <person name="Zhang T."/>
            <person name="Gao T."/>
            <person name="Zhang H."/>
        </authorList>
    </citation>
    <scope>NUCLEOTIDE SEQUENCE</scope>
    <source>
        <strain evidence="4">KEN8</strain>
    </source>
</reference>
<evidence type="ECO:0008006" key="5">
    <source>
        <dbReference type="Google" id="ProtNLM"/>
    </source>
</evidence>
<reference evidence="4" key="1">
    <citation type="submission" date="2020-06" db="EMBL/GenBank/DDBJ databases">
        <authorList>
            <person name="Li T."/>
            <person name="Hu X."/>
            <person name="Zhang T."/>
            <person name="Song X."/>
            <person name="Zhang H."/>
            <person name="Dai N."/>
            <person name="Sheng W."/>
            <person name="Hou X."/>
            <person name="Wei L."/>
        </authorList>
    </citation>
    <scope>NUCLEOTIDE SEQUENCE</scope>
    <source>
        <strain evidence="4">KEN8</strain>
        <tissue evidence="4">Leaf</tissue>
    </source>
</reference>
<dbReference type="PANTHER" id="PTHR48258:SF4">
    <property type="entry name" value="DUF4216 DOMAIN-CONTAINING PROTEIN"/>
    <property type="match status" value="1"/>
</dbReference>
<organism evidence="4">
    <name type="scientific">Sesamum calycinum</name>
    <dbReference type="NCBI Taxonomy" id="2727403"/>
    <lineage>
        <taxon>Eukaryota</taxon>
        <taxon>Viridiplantae</taxon>
        <taxon>Streptophyta</taxon>
        <taxon>Embryophyta</taxon>
        <taxon>Tracheophyta</taxon>
        <taxon>Spermatophyta</taxon>
        <taxon>Magnoliopsida</taxon>
        <taxon>eudicotyledons</taxon>
        <taxon>Gunneridae</taxon>
        <taxon>Pentapetalae</taxon>
        <taxon>asterids</taxon>
        <taxon>lamiids</taxon>
        <taxon>Lamiales</taxon>
        <taxon>Pedaliaceae</taxon>
        <taxon>Sesamum</taxon>
    </lineage>
</organism>
<dbReference type="EMBL" id="JACGWM010000009">
    <property type="protein sequence ID" value="KAL0352218.1"/>
    <property type="molecule type" value="Genomic_DNA"/>
</dbReference>
<protein>
    <recommendedName>
        <fullName evidence="5">DUF4218 domain-containing protein</fullName>
    </recommendedName>
</protein>
<feature type="region of interest" description="Disordered" evidence="1">
    <location>
        <begin position="419"/>
        <end position="453"/>
    </location>
</feature>
<dbReference type="InterPro" id="IPR025452">
    <property type="entry name" value="DUF4218"/>
</dbReference>
<gene>
    <name evidence="4" type="ORF">Scaly_1610500</name>
</gene>